<evidence type="ECO:0000313" key="3">
    <source>
        <dbReference type="Proteomes" id="UP001642483"/>
    </source>
</evidence>
<accession>A0ABP0FYZ0</accession>
<name>A0ABP0FYZ0_CLALP</name>
<reference evidence="2 3" key="1">
    <citation type="submission" date="2024-02" db="EMBL/GenBank/DDBJ databases">
        <authorList>
            <person name="Daric V."/>
            <person name="Darras S."/>
        </authorList>
    </citation>
    <scope>NUCLEOTIDE SEQUENCE [LARGE SCALE GENOMIC DNA]</scope>
</reference>
<comment type="caution">
    <text evidence="2">The sequence shown here is derived from an EMBL/GenBank/DDBJ whole genome shotgun (WGS) entry which is preliminary data.</text>
</comment>
<feature type="transmembrane region" description="Helical" evidence="1">
    <location>
        <begin position="113"/>
        <end position="135"/>
    </location>
</feature>
<gene>
    <name evidence="2" type="ORF">CVLEPA_LOCUS15933</name>
</gene>
<dbReference type="Proteomes" id="UP001642483">
    <property type="component" value="Unassembled WGS sequence"/>
</dbReference>
<feature type="transmembrane region" description="Helical" evidence="1">
    <location>
        <begin position="200"/>
        <end position="224"/>
    </location>
</feature>
<organism evidence="2 3">
    <name type="scientific">Clavelina lepadiformis</name>
    <name type="common">Light-bulb sea squirt</name>
    <name type="synonym">Ascidia lepadiformis</name>
    <dbReference type="NCBI Taxonomy" id="159417"/>
    <lineage>
        <taxon>Eukaryota</taxon>
        <taxon>Metazoa</taxon>
        <taxon>Chordata</taxon>
        <taxon>Tunicata</taxon>
        <taxon>Ascidiacea</taxon>
        <taxon>Aplousobranchia</taxon>
        <taxon>Clavelinidae</taxon>
        <taxon>Clavelina</taxon>
    </lineage>
</organism>
<dbReference type="EMBL" id="CAWYQH010000098">
    <property type="protein sequence ID" value="CAK8684819.1"/>
    <property type="molecule type" value="Genomic_DNA"/>
</dbReference>
<feature type="transmembrane region" description="Helical" evidence="1">
    <location>
        <begin position="29"/>
        <end position="53"/>
    </location>
</feature>
<feature type="transmembrane region" description="Helical" evidence="1">
    <location>
        <begin position="74"/>
        <end position="91"/>
    </location>
</feature>
<feature type="transmembrane region" description="Helical" evidence="1">
    <location>
        <begin position="301"/>
        <end position="325"/>
    </location>
</feature>
<keyword evidence="1" id="KW-0472">Membrane</keyword>
<keyword evidence="3" id="KW-1185">Reference proteome</keyword>
<sequence length="369" mass="42151">MDFYHNNNSLRNENIWNVTLPPKAERLDWILPEVINVILIVLTLWIIISLVHFGFRSGKWKKTTRNDQKLDGGLIYSSVILCAFCVLLRLANDQIAFHVGYSDSKYDQKLCEIVFDGLIIMYCLVVFSVYIFLWLRQRMFYTNDMLQLKYNRFIKVASLISLPLMCLCTISVILVMTLSIKHPPSASGCQWIPTEGGVPSVYWVTACVAIITFAHVTMLGLLIYPLQASQREMKLLLCSCNCFKKKRSPETSTSHIVLNNGPESFVSTKSDNSNLIVDCPTPIRQCKIPKKSKTFQSVRKIILRTTVLAVISISLDACLLIYLYLELKNGKLVRIGMILYDTNSFLSLIFVICSFTAYKTMLFSPFRRS</sequence>
<evidence type="ECO:0000256" key="1">
    <source>
        <dbReference type="SAM" id="Phobius"/>
    </source>
</evidence>
<protein>
    <recommendedName>
        <fullName evidence="4">G-protein coupled receptors family 1 profile domain-containing protein</fullName>
    </recommendedName>
</protein>
<feature type="transmembrane region" description="Helical" evidence="1">
    <location>
        <begin position="156"/>
        <end position="180"/>
    </location>
</feature>
<evidence type="ECO:0008006" key="4">
    <source>
        <dbReference type="Google" id="ProtNLM"/>
    </source>
</evidence>
<keyword evidence="1" id="KW-0812">Transmembrane</keyword>
<keyword evidence="1" id="KW-1133">Transmembrane helix</keyword>
<proteinExistence type="predicted"/>
<evidence type="ECO:0000313" key="2">
    <source>
        <dbReference type="EMBL" id="CAK8684819.1"/>
    </source>
</evidence>